<reference evidence="9" key="1">
    <citation type="journal article" date="2013" name="Nature">
        <title>Draft genome of the wheat A-genome progenitor Triticum urartu.</title>
        <authorList>
            <person name="Ling H.Q."/>
            <person name="Zhao S."/>
            <person name="Liu D."/>
            <person name="Wang J."/>
            <person name="Sun H."/>
            <person name="Zhang C."/>
            <person name="Fan H."/>
            <person name="Li D."/>
            <person name="Dong L."/>
            <person name="Tao Y."/>
            <person name="Gao C."/>
            <person name="Wu H."/>
            <person name="Li Y."/>
            <person name="Cui Y."/>
            <person name="Guo X."/>
            <person name="Zheng S."/>
            <person name="Wang B."/>
            <person name="Yu K."/>
            <person name="Liang Q."/>
            <person name="Yang W."/>
            <person name="Lou X."/>
            <person name="Chen J."/>
            <person name="Feng M."/>
            <person name="Jian J."/>
            <person name="Zhang X."/>
            <person name="Luo G."/>
            <person name="Jiang Y."/>
            <person name="Liu J."/>
            <person name="Wang Z."/>
            <person name="Sha Y."/>
            <person name="Zhang B."/>
            <person name="Wu H."/>
            <person name="Tang D."/>
            <person name="Shen Q."/>
            <person name="Xue P."/>
            <person name="Zou S."/>
            <person name="Wang X."/>
            <person name="Liu X."/>
            <person name="Wang F."/>
            <person name="Yang Y."/>
            <person name="An X."/>
            <person name="Dong Z."/>
            <person name="Zhang K."/>
            <person name="Zhang X."/>
            <person name="Luo M.C."/>
            <person name="Dvorak J."/>
            <person name="Tong Y."/>
            <person name="Wang J."/>
            <person name="Yang H."/>
            <person name="Li Z."/>
            <person name="Wang D."/>
            <person name="Zhang A."/>
            <person name="Wang J."/>
        </authorList>
    </citation>
    <scope>NUCLEOTIDE SEQUENCE</scope>
    <source>
        <strain evidence="9">cv. G1812</strain>
    </source>
</reference>
<keyword evidence="3" id="KW-0677">Repeat</keyword>
<evidence type="ECO:0000313" key="9">
    <source>
        <dbReference type="Proteomes" id="UP000015106"/>
    </source>
</evidence>
<sequence length="210" mass="21445">MLRALLLLLATAALLSGHAAAGTSSGNKPTPTCWPADRAALLGFKAGITMDTTGTLATWAGDDCCGGGWEGVACDAGTGRVVSLRLESQPGRHMAGAISPSVGGLEFLESLVIRDMGPIGGAVPDALSRLTRLQQLYLEGNALAGGVPGKVLSKMSSLRYLSLAGNRLEGPCRRSSGAFAVSSRSTSPGTASRGRSRRATGTCPAWRTST</sequence>
<feature type="region of interest" description="Disordered" evidence="5">
    <location>
        <begin position="176"/>
        <end position="210"/>
    </location>
</feature>
<feature type="domain" description="Leucine-rich repeat-containing N-terminal plant-type" evidence="7">
    <location>
        <begin position="36"/>
        <end position="75"/>
    </location>
</feature>
<dbReference type="Gramene" id="TuG1812G0200006021.01.T01">
    <property type="protein sequence ID" value="TuG1812G0200006021.01.T01.cds337318"/>
    <property type="gene ID" value="TuG1812G0200006021.01"/>
</dbReference>
<evidence type="ECO:0000256" key="6">
    <source>
        <dbReference type="SAM" id="SignalP"/>
    </source>
</evidence>
<reference evidence="8" key="3">
    <citation type="submission" date="2022-06" db="UniProtKB">
        <authorList>
            <consortium name="EnsemblPlants"/>
        </authorList>
    </citation>
    <scope>IDENTIFICATION</scope>
</reference>
<evidence type="ECO:0000259" key="7">
    <source>
        <dbReference type="Pfam" id="PF08263"/>
    </source>
</evidence>
<dbReference type="SUPFAM" id="SSF52058">
    <property type="entry name" value="L domain-like"/>
    <property type="match status" value="1"/>
</dbReference>
<keyword evidence="6" id="KW-0732">Signal</keyword>
<proteinExistence type="inferred from homology"/>
<keyword evidence="9" id="KW-1185">Reference proteome</keyword>
<evidence type="ECO:0000256" key="5">
    <source>
        <dbReference type="SAM" id="MobiDB-lite"/>
    </source>
</evidence>
<dbReference type="PANTHER" id="PTHR48059">
    <property type="entry name" value="POLYGALACTURONASE INHIBITOR 1"/>
    <property type="match status" value="1"/>
</dbReference>
<reference evidence="8" key="2">
    <citation type="submission" date="2018-03" db="EMBL/GenBank/DDBJ databases">
        <title>The Triticum urartu genome reveals the dynamic nature of wheat genome evolution.</title>
        <authorList>
            <person name="Ling H."/>
            <person name="Ma B."/>
            <person name="Shi X."/>
            <person name="Liu H."/>
            <person name="Dong L."/>
            <person name="Sun H."/>
            <person name="Cao Y."/>
            <person name="Gao Q."/>
            <person name="Zheng S."/>
            <person name="Li Y."/>
            <person name="Yu Y."/>
            <person name="Du H."/>
            <person name="Qi M."/>
            <person name="Li Y."/>
            <person name="Yu H."/>
            <person name="Cui Y."/>
            <person name="Wang N."/>
            <person name="Chen C."/>
            <person name="Wu H."/>
            <person name="Zhao Y."/>
            <person name="Zhang J."/>
            <person name="Li Y."/>
            <person name="Zhou W."/>
            <person name="Zhang B."/>
            <person name="Hu W."/>
            <person name="Eijk M."/>
            <person name="Tang J."/>
            <person name="Witsenboer H."/>
            <person name="Zhao S."/>
            <person name="Li Z."/>
            <person name="Zhang A."/>
            <person name="Wang D."/>
            <person name="Liang C."/>
        </authorList>
    </citation>
    <scope>NUCLEOTIDE SEQUENCE [LARGE SCALE GENOMIC DNA]</scope>
    <source>
        <strain evidence="8">cv. G1812</strain>
    </source>
</reference>
<protein>
    <recommendedName>
        <fullName evidence="7">Leucine-rich repeat-containing N-terminal plant-type domain-containing protein</fullName>
    </recommendedName>
</protein>
<keyword evidence="2" id="KW-0433">Leucine-rich repeat</keyword>
<dbReference type="InterPro" id="IPR013210">
    <property type="entry name" value="LRR_N_plant-typ"/>
</dbReference>
<dbReference type="InterPro" id="IPR051848">
    <property type="entry name" value="PGIP"/>
</dbReference>
<dbReference type="InterPro" id="IPR032675">
    <property type="entry name" value="LRR_dom_sf"/>
</dbReference>
<evidence type="ECO:0000256" key="1">
    <source>
        <dbReference type="ARBA" id="ARBA00004196"/>
    </source>
</evidence>
<dbReference type="Gene3D" id="3.80.10.10">
    <property type="entry name" value="Ribonuclease Inhibitor"/>
    <property type="match status" value="1"/>
</dbReference>
<accession>A0A8R7TPA8</accession>
<dbReference type="InterPro" id="IPR001611">
    <property type="entry name" value="Leu-rich_rpt"/>
</dbReference>
<dbReference type="Pfam" id="PF08263">
    <property type="entry name" value="LRRNT_2"/>
    <property type="match status" value="1"/>
</dbReference>
<comment type="subcellular location">
    <subcellularLocation>
        <location evidence="1">Cell envelope</location>
    </subcellularLocation>
</comment>
<dbReference type="PANTHER" id="PTHR48059:SF38">
    <property type="entry name" value="OS04G0534166 PROTEIN"/>
    <property type="match status" value="1"/>
</dbReference>
<evidence type="ECO:0000313" key="8">
    <source>
        <dbReference type="EnsemblPlants" id="TuG1812G0200006021.01.T01.cds337318"/>
    </source>
</evidence>
<evidence type="ECO:0000256" key="2">
    <source>
        <dbReference type="ARBA" id="ARBA00022614"/>
    </source>
</evidence>
<dbReference type="EnsemblPlants" id="TuG1812G0200006021.01.T01">
    <property type="protein sequence ID" value="TuG1812G0200006021.01.T01.cds337318"/>
    <property type="gene ID" value="TuG1812G0200006021.01"/>
</dbReference>
<dbReference type="AlphaFoldDB" id="A0A8R7TPA8"/>
<evidence type="ECO:0000256" key="4">
    <source>
        <dbReference type="ARBA" id="ARBA00038043"/>
    </source>
</evidence>
<dbReference type="Pfam" id="PF13855">
    <property type="entry name" value="LRR_8"/>
    <property type="match status" value="1"/>
</dbReference>
<organism evidence="8 9">
    <name type="scientific">Triticum urartu</name>
    <name type="common">Red wild einkorn</name>
    <name type="synonym">Crithodium urartu</name>
    <dbReference type="NCBI Taxonomy" id="4572"/>
    <lineage>
        <taxon>Eukaryota</taxon>
        <taxon>Viridiplantae</taxon>
        <taxon>Streptophyta</taxon>
        <taxon>Embryophyta</taxon>
        <taxon>Tracheophyta</taxon>
        <taxon>Spermatophyta</taxon>
        <taxon>Magnoliopsida</taxon>
        <taxon>Liliopsida</taxon>
        <taxon>Poales</taxon>
        <taxon>Poaceae</taxon>
        <taxon>BOP clade</taxon>
        <taxon>Pooideae</taxon>
        <taxon>Triticodae</taxon>
        <taxon>Triticeae</taxon>
        <taxon>Triticinae</taxon>
        <taxon>Triticum</taxon>
    </lineage>
</organism>
<dbReference type="Proteomes" id="UP000015106">
    <property type="component" value="Chromosome 2"/>
</dbReference>
<name>A0A8R7TPA8_TRIUA</name>
<feature type="signal peptide" evidence="6">
    <location>
        <begin position="1"/>
        <end position="21"/>
    </location>
</feature>
<evidence type="ECO:0000256" key="3">
    <source>
        <dbReference type="ARBA" id="ARBA00022737"/>
    </source>
</evidence>
<comment type="similarity">
    <text evidence="4">Belongs to the polygalacturonase-inhibiting protein family.</text>
</comment>
<feature type="chain" id="PRO_5035887142" description="Leucine-rich repeat-containing N-terminal plant-type domain-containing protein" evidence="6">
    <location>
        <begin position="22"/>
        <end position="210"/>
    </location>
</feature>